<keyword evidence="6 8" id="KW-0808">Transferase</keyword>
<dbReference type="PANTHER" id="PTHR11579">
    <property type="entry name" value="PROTEIN-L-ISOASPARTATE O-METHYLTRANSFERASE"/>
    <property type="match status" value="1"/>
</dbReference>
<sequence length="248" mass="26943">MSWRCTGRSNAELVANLKRHGLIKTDAVQKAMEAIDRADYCPFEAYVDGPQHIGYDATISAPHMHAHAVETLAPFLKPGAKVLDVGSGSGYLCAVFGEMVKPNGLVVGIEHIPQLVNLSLANLQKSPPTSSILSTSPSNTVSSPSSTVIQILQSDGRLGHSESAPYDAIHVGAAAKGFPEELIKQLKAPGRMFVPVEEDDGGQGQRQPAQFIYVVDKDEEGNVTKTRRYGVMYVPLTDRKEFQEREDR</sequence>
<dbReference type="SUPFAM" id="SSF53335">
    <property type="entry name" value="S-adenosyl-L-methionine-dependent methyltransferases"/>
    <property type="match status" value="1"/>
</dbReference>
<evidence type="ECO:0000313" key="8">
    <source>
        <dbReference type="EMBL" id="CCX15600.1"/>
    </source>
</evidence>
<evidence type="ECO:0000256" key="7">
    <source>
        <dbReference type="ARBA" id="ARBA00022691"/>
    </source>
</evidence>
<comment type="subcellular location">
    <subcellularLocation>
        <location evidence="1">Cytoplasm</location>
    </subcellularLocation>
</comment>
<evidence type="ECO:0000256" key="2">
    <source>
        <dbReference type="ARBA" id="ARBA00005369"/>
    </source>
</evidence>
<dbReference type="PANTHER" id="PTHR11579:SF0">
    <property type="entry name" value="PROTEIN-L-ISOASPARTATE(D-ASPARTATE) O-METHYLTRANSFERASE"/>
    <property type="match status" value="1"/>
</dbReference>
<keyword evidence="9" id="KW-1185">Reference proteome</keyword>
<keyword evidence="5 8" id="KW-0489">Methyltransferase</keyword>
<dbReference type="GO" id="GO:0004719">
    <property type="term" value="F:protein-L-isoaspartate (D-aspartate) O-methyltransferase activity"/>
    <property type="evidence" value="ECO:0007669"/>
    <property type="project" value="UniProtKB-EC"/>
</dbReference>
<dbReference type="eggNOG" id="KOG1661">
    <property type="taxonomic scope" value="Eukaryota"/>
</dbReference>
<gene>
    <name evidence="8" type="ORF">PCON_01981</name>
</gene>
<dbReference type="GO" id="GO:0005737">
    <property type="term" value="C:cytoplasm"/>
    <property type="evidence" value="ECO:0007669"/>
    <property type="project" value="UniProtKB-SubCell"/>
</dbReference>
<keyword evidence="4" id="KW-0963">Cytoplasm</keyword>
<dbReference type="NCBIfam" id="TIGR00080">
    <property type="entry name" value="pimt"/>
    <property type="match status" value="1"/>
</dbReference>
<dbReference type="InterPro" id="IPR000682">
    <property type="entry name" value="PCMT"/>
</dbReference>
<comment type="similarity">
    <text evidence="2">Belongs to the methyltransferase superfamily. L-isoaspartyl/D-aspartyl protein methyltransferase family.</text>
</comment>
<dbReference type="Proteomes" id="UP000018144">
    <property type="component" value="Unassembled WGS sequence"/>
</dbReference>
<evidence type="ECO:0000256" key="5">
    <source>
        <dbReference type="ARBA" id="ARBA00022603"/>
    </source>
</evidence>
<evidence type="ECO:0000256" key="1">
    <source>
        <dbReference type="ARBA" id="ARBA00004496"/>
    </source>
</evidence>
<organism evidence="8 9">
    <name type="scientific">Pyronema omphalodes (strain CBS 100304)</name>
    <name type="common">Pyronema confluens</name>
    <dbReference type="NCBI Taxonomy" id="1076935"/>
    <lineage>
        <taxon>Eukaryota</taxon>
        <taxon>Fungi</taxon>
        <taxon>Dikarya</taxon>
        <taxon>Ascomycota</taxon>
        <taxon>Pezizomycotina</taxon>
        <taxon>Pezizomycetes</taxon>
        <taxon>Pezizales</taxon>
        <taxon>Pyronemataceae</taxon>
        <taxon>Pyronema</taxon>
    </lineage>
</organism>
<reference evidence="8 9" key="1">
    <citation type="journal article" date="2013" name="PLoS Genet.">
        <title>The genome and development-dependent transcriptomes of Pyronema confluens: a window into fungal evolution.</title>
        <authorList>
            <person name="Traeger S."/>
            <person name="Altegoer F."/>
            <person name="Freitag M."/>
            <person name="Gabaldon T."/>
            <person name="Kempken F."/>
            <person name="Kumar A."/>
            <person name="Marcet-Houben M."/>
            <person name="Poggeler S."/>
            <person name="Stajich J.E."/>
            <person name="Nowrousian M."/>
        </authorList>
    </citation>
    <scope>NUCLEOTIDE SEQUENCE [LARGE SCALE GENOMIC DNA]</scope>
    <source>
        <strain evidence="9">CBS 100304</strain>
        <tissue evidence="8">Vegetative mycelium</tissue>
    </source>
</reference>
<name>U4LB10_PYROM</name>
<dbReference type="AlphaFoldDB" id="U4LB10"/>
<protein>
    <recommendedName>
        <fullName evidence="3">protein-L-isoaspartate(D-aspartate) O-methyltransferase</fullName>
        <ecNumber evidence="3">2.1.1.77</ecNumber>
    </recommendedName>
</protein>
<proteinExistence type="inferred from homology"/>
<dbReference type="Gene3D" id="3.40.50.150">
    <property type="entry name" value="Vaccinia Virus protein VP39"/>
    <property type="match status" value="1"/>
</dbReference>
<dbReference type="InterPro" id="IPR029063">
    <property type="entry name" value="SAM-dependent_MTases_sf"/>
</dbReference>
<dbReference type="Pfam" id="PF01135">
    <property type="entry name" value="PCMT"/>
    <property type="match status" value="1"/>
</dbReference>
<evidence type="ECO:0000256" key="4">
    <source>
        <dbReference type="ARBA" id="ARBA00022490"/>
    </source>
</evidence>
<evidence type="ECO:0000256" key="3">
    <source>
        <dbReference type="ARBA" id="ARBA00011890"/>
    </source>
</evidence>
<accession>U4LB10</accession>
<evidence type="ECO:0000313" key="9">
    <source>
        <dbReference type="Proteomes" id="UP000018144"/>
    </source>
</evidence>
<dbReference type="STRING" id="1076935.U4LB10"/>
<dbReference type="EC" id="2.1.1.77" evidence="3"/>
<dbReference type="OMA" id="HMHASAC"/>
<keyword evidence="7" id="KW-0949">S-adenosyl-L-methionine</keyword>
<dbReference type="GO" id="GO:0032259">
    <property type="term" value="P:methylation"/>
    <property type="evidence" value="ECO:0007669"/>
    <property type="project" value="UniProtKB-KW"/>
</dbReference>
<dbReference type="EMBL" id="HF936206">
    <property type="protein sequence ID" value="CCX15600.1"/>
    <property type="molecule type" value="Genomic_DNA"/>
</dbReference>
<dbReference type="OrthoDB" id="73890at2759"/>
<evidence type="ECO:0000256" key="6">
    <source>
        <dbReference type="ARBA" id="ARBA00022679"/>
    </source>
</evidence>